<keyword evidence="3" id="KW-0808">Transferase</keyword>
<accession>A0AAV5S0P5</accession>
<comment type="catalytic activity">
    <reaction evidence="7">
        <text>L-threonyl-[protein] + ATP = O-phospho-L-threonyl-[protein] + ADP + H(+)</text>
        <dbReference type="Rhea" id="RHEA:46608"/>
        <dbReference type="Rhea" id="RHEA-COMP:11060"/>
        <dbReference type="Rhea" id="RHEA-COMP:11605"/>
        <dbReference type="ChEBI" id="CHEBI:15378"/>
        <dbReference type="ChEBI" id="CHEBI:30013"/>
        <dbReference type="ChEBI" id="CHEBI:30616"/>
        <dbReference type="ChEBI" id="CHEBI:61977"/>
        <dbReference type="ChEBI" id="CHEBI:456216"/>
        <dbReference type="EC" id="2.7.11.1"/>
    </reaction>
</comment>
<dbReference type="PANTHER" id="PTHR43895:SF32">
    <property type="entry name" value="SERINE_THREONINE-PROTEIN KINASE CHK1"/>
    <property type="match status" value="1"/>
</dbReference>
<dbReference type="InterPro" id="IPR011009">
    <property type="entry name" value="Kinase-like_dom_sf"/>
</dbReference>
<evidence type="ECO:0000313" key="12">
    <source>
        <dbReference type="EMBL" id="GMM56443.1"/>
    </source>
</evidence>
<dbReference type="PROSITE" id="PS00108">
    <property type="entry name" value="PROTEIN_KINASE_ST"/>
    <property type="match status" value="1"/>
</dbReference>
<evidence type="ECO:0000259" key="11">
    <source>
        <dbReference type="PROSITE" id="PS50011"/>
    </source>
</evidence>
<evidence type="ECO:0000256" key="8">
    <source>
        <dbReference type="ARBA" id="ARBA00048679"/>
    </source>
</evidence>
<dbReference type="AlphaFoldDB" id="A0AAV5S0P5"/>
<organism evidence="12 13">
    <name type="scientific">Maudiozyma humilis</name>
    <name type="common">Sour dough yeast</name>
    <name type="synonym">Kazachstania humilis</name>
    <dbReference type="NCBI Taxonomy" id="51915"/>
    <lineage>
        <taxon>Eukaryota</taxon>
        <taxon>Fungi</taxon>
        <taxon>Dikarya</taxon>
        <taxon>Ascomycota</taxon>
        <taxon>Saccharomycotina</taxon>
        <taxon>Saccharomycetes</taxon>
        <taxon>Saccharomycetales</taxon>
        <taxon>Saccharomycetaceae</taxon>
        <taxon>Maudiozyma</taxon>
    </lineage>
</organism>
<keyword evidence="5 12" id="KW-0418">Kinase</keyword>
<dbReference type="InterPro" id="IPR008271">
    <property type="entry name" value="Ser/Thr_kinase_AS"/>
</dbReference>
<evidence type="ECO:0000256" key="4">
    <source>
        <dbReference type="ARBA" id="ARBA00022741"/>
    </source>
</evidence>
<keyword evidence="6 9" id="KW-0067">ATP-binding</keyword>
<dbReference type="PANTHER" id="PTHR43895">
    <property type="entry name" value="CALCIUM/CALMODULIN-DEPENDENT PROTEIN KINASE KINASE-RELATED"/>
    <property type="match status" value="1"/>
</dbReference>
<sequence>MSLEGCQVNNYKIVSQIGSGVYGLVFHVYDTVTNFEFAMKAILKSSVSAAMHDCSQAESDKRNAQLQHELSQFFFYNSDKLSIPQVDLQSIKDLTQEQLNCIPQYQEIWTQLQVHSHKNIVTIHQVLESSVATFIVMDYYHTDLFNAIVNQRMFQENGALIKKVYLQVCAAVEHCHAQGIYHCDIKPENILLDKDNNAYICDFGLSTMQPHLSPNTNIGSTYYIAPEKILYCSDDTAAALHSAKLPTDSGDVWSLGILLINMVCVRNPWLKAHQTEDRTFYHYVKDTHVLQKILPLSDDLYQLLADVLQINPYQRMALADVMAEVRTLRSFTKEGPLSEVDPYTLAVEPECSASATASPAMDDSYYSYMAQKRAVSGSEEHCGDMGSARDSNDTSPLYNCPKDVNSSITLNTKAAEHDPEFKGGSSGAGLVSSDATVCGSDNGDYPVIFEEDKTQTQTLQDPPTFSHYNIDA</sequence>
<dbReference type="EMBL" id="BTGD01000008">
    <property type="protein sequence ID" value="GMM56443.1"/>
    <property type="molecule type" value="Genomic_DNA"/>
</dbReference>
<evidence type="ECO:0000256" key="7">
    <source>
        <dbReference type="ARBA" id="ARBA00047899"/>
    </source>
</evidence>
<dbReference type="PROSITE" id="PS50011">
    <property type="entry name" value="PROTEIN_KINASE_DOM"/>
    <property type="match status" value="1"/>
</dbReference>
<evidence type="ECO:0000256" key="5">
    <source>
        <dbReference type="ARBA" id="ARBA00022777"/>
    </source>
</evidence>
<evidence type="ECO:0000256" key="6">
    <source>
        <dbReference type="ARBA" id="ARBA00022840"/>
    </source>
</evidence>
<dbReference type="GO" id="GO:0004674">
    <property type="term" value="F:protein serine/threonine kinase activity"/>
    <property type="evidence" value="ECO:0007669"/>
    <property type="project" value="UniProtKB-KW"/>
</dbReference>
<gene>
    <name evidence="12" type="ORF">DAKH74_030590</name>
</gene>
<evidence type="ECO:0000256" key="1">
    <source>
        <dbReference type="ARBA" id="ARBA00012513"/>
    </source>
</evidence>
<proteinExistence type="inferred from homology"/>
<dbReference type="Proteomes" id="UP001377567">
    <property type="component" value="Unassembled WGS sequence"/>
</dbReference>
<evidence type="ECO:0000313" key="13">
    <source>
        <dbReference type="Proteomes" id="UP001377567"/>
    </source>
</evidence>
<dbReference type="GO" id="GO:0007165">
    <property type="term" value="P:signal transduction"/>
    <property type="evidence" value="ECO:0007669"/>
    <property type="project" value="TreeGrafter"/>
</dbReference>
<reference evidence="12 13" key="1">
    <citation type="journal article" date="2023" name="Elife">
        <title>Identification of key yeast species and microbe-microbe interactions impacting larval growth of Drosophila in the wild.</title>
        <authorList>
            <person name="Mure A."/>
            <person name="Sugiura Y."/>
            <person name="Maeda R."/>
            <person name="Honda K."/>
            <person name="Sakurai N."/>
            <person name="Takahashi Y."/>
            <person name="Watada M."/>
            <person name="Katoh T."/>
            <person name="Gotoh A."/>
            <person name="Gotoh Y."/>
            <person name="Taniguchi I."/>
            <person name="Nakamura K."/>
            <person name="Hayashi T."/>
            <person name="Katayama T."/>
            <person name="Uemura T."/>
            <person name="Hattori Y."/>
        </authorList>
    </citation>
    <scope>NUCLEOTIDE SEQUENCE [LARGE SCALE GENOMIC DNA]</scope>
    <source>
        <strain evidence="12 13">KH-74</strain>
    </source>
</reference>
<comment type="catalytic activity">
    <reaction evidence="8">
        <text>L-seryl-[protein] + ATP = O-phospho-L-seryl-[protein] + ADP + H(+)</text>
        <dbReference type="Rhea" id="RHEA:17989"/>
        <dbReference type="Rhea" id="RHEA-COMP:9863"/>
        <dbReference type="Rhea" id="RHEA-COMP:11604"/>
        <dbReference type="ChEBI" id="CHEBI:15378"/>
        <dbReference type="ChEBI" id="CHEBI:29999"/>
        <dbReference type="ChEBI" id="CHEBI:30616"/>
        <dbReference type="ChEBI" id="CHEBI:83421"/>
        <dbReference type="ChEBI" id="CHEBI:456216"/>
        <dbReference type="EC" id="2.7.11.1"/>
    </reaction>
</comment>
<dbReference type="EC" id="2.7.11.1" evidence="1"/>
<dbReference type="InterPro" id="IPR017441">
    <property type="entry name" value="Protein_kinase_ATP_BS"/>
</dbReference>
<dbReference type="Gene3D" id="3.30.200.20">
    <property type="entry name" value="Phosphorylase Kinase, domain 1"/>
    <property type="match status" value="1"/>
</dbReference>
<dbReference type="SUPFAM" id="SSF56112">
    <property type="entry name" value="Protein kinase-like (PK-like)"/>
    <property type="match status" value="1"/>
</dbReference>
<feature type="domain" description="Protein kinase" evidence="11">
    <location>
        <begin position="11"/>
        <end position="332"/>
    </location>
</feature>
<evidence type="ECO:0000256" key="10">
    <source>
        <dbReference type="RuleBase" id="RU000304"/>
    </source>
</evidence>
<dbReference type="PROSITE" id="PS00107">
    <property type="entry name" value="PROTEIN_KINASE_ATP"/>
    <property type="match status" value="1"/>
</dbReference>
<keyword evidence="4 9" id="KW-0547">Nucleotide-binding</keyword>
<dbReference type="Gene3D" id="1.10.510.10">
    <property type="entry name" value="Transferase(Phosphotransferase) domain 1"/>
    <property type="match status" value="1"/>
</dbReference>
<evidence type="ECO:0000256" key="9">
    <source>
        <dbReference type="PROSITE-ProRule" id="PRU10141"/>
    </source>
</evidence>
<evidence type="ECO:0000256" key="2">
    <source>
        <dbReference type="ARBA" id="ARBA00022527"/>
    </source>
</evidence>
<keyword evidence="2 10" id="KW-0723">Serine/threonine-protein kinase</keyword>
<feature type="binding site" evidence="9">
    <location>
        <position position="44"/>
    </location>
    <ligand>
        <name>ATP</name>
        <dbReference type="ChEBI" id="CHEBI:30616"/>
    </ligand>
</feature>
<dbReference type="InterPro" id="IPR000719">
    <property type="entry name" value="Prot_kinase_dom"/>
</dbReference>
<dbReference type="SMART" id="SM00220">
    <property type="entry name" value="S_TKc"/>
    <property type="match status" value="1"/>
</dbReference>
<protein>
    <recommendedName>
        <fullName evidence="1">non-specific serine/threonine protein kinase</fullName>
        <ecNumber evidence="1">2.7.11.1</ecNumber>
    </recommendedName>
</protein>
<comment type="caution">
    <text evidence="12">The sequence shown here is derived from an EMBL/GenBank/DDBJ whole genome shotgun (WGS) entry which is preliminary data.</text>
</comment>
<dbReference type="Pfam" id="PF00069">
    <property type="entry name" value="Pkinase"/>
    <property type="match status" value="1"/>
</dbReference>
<keyword evidence="13" id="KW-1185">Reference proteome</keyword>
<evidence type="ECO:0000256" key="3">
    <source>
        <dbReference type="ARBA" id="ARBA00022679"/>
    </source>
</evidence>
<name>A0AAV5S0P5_MAUHU</name>
<comment type="similarity">
    <text evidence="10">Belongs to the protein kinase superfamily.</text>
</comment>
<dbReference type="GO" id="GO:0005524">
    <property type="term" value="F:ATP binding"/>
    <property type="evidence" value="ECO:0007669"/>
    <property type="project" value="UniProtKB-UniRule"/>
</dbReference>